<dbReference type="InParanoid" id="A0A1Y2ARB8"/>
<feature type="compositionally biased region" description="Low complexity" evidence="2">
    <location>
        <begin position="174"/>
        <end position="183"/>
    </location>
</feature>
<feature type="compositionally biased region" description="Pro residues" evidence="2">
    <location>
        <begin position="992"/>
        <end position="1002"/>
    </location>
</feature>
<feature type="region of interest" description="Disordered" evidence="2">
    <location>
        <begin position="672"/>
        <end position="714"/>
    </location>
</feature>
<feature type="compositionally biased region" description="Low complexity" evidence="2">
    <location>
        <begin position="85"/>
        <end position="96"/>
    </location>
</feature>
<feature type="region of interest" description="Disordered" evidence="2">
    <location>
        <begin position="245"/>
        <end position="285"/>
    </location>
</feature>
<feature type="region of interest" description="Disordered" evidence="2">
    <location>
        <begin position="926"/>
        <end position="1042"/>
    </location>
</feature>
<feature type="compositionally biased region" description="Gly residues" evidence="2">
    <location>
        <begin position="1173"/>
        <end position="1182"/>
    </location>
</feature>
<dbReference type="EMBL" id="MCFC01000063">
    <property type="protein sequence ID" value="ORY24860.1"/>
    <property type="molecule type" value="Genomic_DNA"/>
</dbReference>
<evidence type="ECO:0000313" key="5">
    <source>
        <dbReference type="Proteomes" id="UP000193986"/>
    </source>
</evidence>
<feature type="compositionally biased region" description="Polar residues" evidence="2">
    <location>
        <begin position="18"/>
        <end position="42"/>
    </location>
</feature>
<feature type="compositionally biased region" description="Low complexity" evidence="2">
    <location>
        <begin position="686"/>
        <end position="697"/>
    </location>
</feature>
<feature type="transmembrane region" description="Helical" evidence="3">
    <location>
        <begin position="339"/>
        <end position="359"/>
    </location>
</feature>
<feature type="transmembrane region" description="Helical" evidence="3">
    <location>
        <begin position="371"/>
        <end position="391"/>
    </location>
</feature>
<feature type="compositionally biased region" description="Low complexity" evidence="2">
    <location>
        <begin position="43"/>
        <end position="63"/>
    </location>
</feature>
<feature type="compositionally biased region" description="Low complexity" evidence="2">
    <location>
        <begin position="1011"/>
        <end position="1031"/>
    </location>
</feature>
<reference evidence="4 5" key="1">
    <citation type="submission" date="2016-07" db="EMBL/GenBank/DDBJ databases">
        <title>Pervasive Adenine N6-methylation of Active Genes in Fungi.</title>
        <authorList>
            <consortium name="DOE Joint Genome Institute"/>
            <person name="Mondo S.J."/>
            <person name="Dannebaum R.O."/>
            <person name="Kuo R.C."/>
            <person name="Labutti K."/>
            <person name="Haridas S."/>
            <person name="Kuo A."/>
            <person name="Salamov A."/>
            <person name="Ahrendt S.R."/>
            <person name="Lipzen A."/>
            <person name="Sullivan W."/>
            <person name="Andreopoulos W.B."/>
            <person name="Clum A."/>
            <person name="Lindquist E."/>
            <person name="Daum C."/>
            <person name="Ramamoorthy G.K."/>
            <person name="Gryganskyi A."/>
            <person name="Culley D."/>
            <person name="Magnuson J.K."/>
            <person name="James T.Y."/>
            <person name="O'Malley M.A."/>
            <person name="Stajich J.E."/>
            <person name="Spatafora J.W."/>
            <person name="Visel A."/>
            <person name="Grigoriev I.V."/>
        </authorList>
    </citation>
    <scope>NUCLEOTIDE SEQUENCE [LARGE SCALE GENOMIC DNA]</scope>
    <source>
        <strain evidence="4 5">68-887.2</strain>
    </source>
</reference>
<proteinExistence type="predicted"/>
<feature type="region of interest" description="Disordered" evidence="2">
    <location>
        <begin position="1"/>
        <end position="203"/>
    </location>
</feature>
<evidence type="ECO:0000256" key="2">
    <source>
        <dbReference type="SAM" id="MobiDB-lite"/>
    </source>
</evidence>
<feature type="compositionally biased region" description="Pro residues" evidence="2">
    <location>
        <begin position="269"/>
        <end position="285"/>
    </location>
</feature>
<keyword evidence="3" id="KW-1133">Transmembrane helix</keyword>
<keyword evidence="5" id="KW-1185">Reference proteome</keyword>
<feature type="compositionally biased region" description="Low complexity" evidence="2">
    <location>
        <begin position="952"/>
        <end position="968"/>
    </location>
</feature>
<feature type="compositionally biased region" description="Low complexity" evidence="2">
    <location>
        <begin position="1161"/>
        <end position="1172"/>
    </location>
</feature>
<feature type="compositionally biased region" description="Polar residues" evidence="2">
    <location>
        <begin position="98"/>
        <end position="118"/>
    </location>
</feature>
<dbReference type="OrthoDB" id="2589138at2759"/>
<comment type="caution">
    <text evidence="4">The sequence shown here is derived from an EMBL/GenBank/DDBJ whole genome shotgun (WGS) entry which is preliminary data.</text>
</comment>
<dbReference type="PANTHER" id="PTHR13037">
    <property type="entry name" value="FORMIN"/>
    <property type="match status" value="1"/>
</dbReference>
<sequence length="1182" mass="127002">MSASSINETDKEKENPHVSGSQQDQDTQSWITSPSQVSSTYHSAFSYSPTSSASTPAPVQPTSNTPPSTRAQARAQQVSDSSWLSEPTTTPSTIPSWEYSSPPSQAHISPPNSNSPQALASPKPVITRPRSRSPSPNGLPEPIEPTPPRQYGLPKPTAPTPSRTIPLGKASVATTYTYTTTGTGTPGSHLRSPGGSILADYSPNPALPLPRGFESLTSFPLSPENGAGISRSSVAGITFVPEPARGSTWTLGTGSGSGSGSAADYQTPKRPPPPPPIPDGMPLPPTPTLARRETSFDWPIAAGVGGDKGSSEILMGEREWYFVDSTVESIETWDNSGRGVGLVAVFGVVVCYALTMPLLVKGPGTMELSLYLISLILPSPLLALASYLLRYKPMSPGSRKKASSTTTASTYRSLALTSESQLSVPATVSPKLTPPAPNRTDVEDAPVRLGKLLEPKPNISNFGHPRTPARRHTVYGVPEMHDLEAEEAARRTLARRSGDVWIESGHARLSGGVWSRVGEMIKPVPAMRVLDAERPSEASRLLRRLRGGVTSMLLGRYGQYNGAQEEAEIGMQTIAIPHDDTMPSSPITINIESPSKHEARARGRSSVISTSDVGHVEDEEGEIQVAQIGRMSASPPMVYRASGNGYELDWLTAGVLPGLVPGIRIGPEIRVSGSYQPFDVPDSPPSTRGRSHGTSTSVDFSGSPNFSNAMTSTPQASIRNRLKHKKSMSLPAIDSSDFTDVRRSIEESGRDLMTGHDLPPIPNSLTVAHGLSPVHEEENETTESSKMRRTLREMTPAILHLTVSDSTLRSTASSRLALSDLGPHVHLREGIRIRLDSSISSWTARSVGSTDEEAVDEMDRVLHMDTPTRAEFVISPAPTVSEFERSASRASARTTLTESEIPPLPSIDGVWNNHNVNEDLTRLATTQTEDDDERYTDAEEFQSPHTWVFPRPTSTLATTTTTTSATSHPHPPPLLQHVQSVPNFSRPRSDYPAPPSMGPHPPVHGLRNRQTSIDTIHSTTTSTTTSSDATSSPPPSVPEFKPSRQELMLVKRLKERAAETKAPSSTMDEKRTSTSGLKPLRLVMDKQANRLSIQSQTQTKPLPLSVSSPQHQQKMDNRQTYTNTLPKPSKMFGIDKTPLSGKGSKTSAKSDKDKENTAVPAKGKSSKTSTASGVGGISGLRV</sequence>
<keyword evidence="1" id="KW-0945">Host-virus interaction</keyword>
<feature type="compositionally biased region" description="Polar residues" evidence="2">
    <location>
        <begin position="1090"/>
        <end position="1126"/>
    </location>
</feature>
<gene>
    <name evidence="4" type="ORF">BCR39DRAFT_590400</name>
</gene>
<feature type="region of interest" description="Disordered" evidence="2">
    <location>
        <begin position="594"/>
        <end position="615"/>
    </location>
</feature>
<dbReference type="Proteomes" id="UP000193986">
    <property type="component" value="Unassembled WGS sequence"/>
</dbReference>
<protein>
    <submittedName>
        <fullName evidence="4">Uncharacterized protein</fullName>
    </submittedName>
</protein>
<feature type="compositionally biased region" description="Polar residues" evidence="2">
    <location>
        <begin position="698"/>
        <end position="714"/>
    </location>
</feature>
<keyword evidence="3" id="KW-0812">Transmembrane</keyword>
<dbReference type="PANTHER" id="PTHR13037:SF24">
    <property type="entry name" value="POLYCOMB PROTEIN PCL-RELATED"/>
    <property type="match status" value="1"/>
</dbReference>
<evidence type="ECO:0000256" key="3">
    <source>
        <dbReference type="SAM" id="Phobius"/>
    </source>
</evidence>
<name>A0A1Y2ARB8_9TREE</name>
<accession>A0A1Y2ARB8</accession>
<feature type="region of interest" description="Disordered" evidence="2">
    <location>
        <begin position="1090"/>
        <end position="1182"/>
    </location>
</feature>
<evidence type="ECO:0000313" key="4">
    <source>
        <dbReference type="EMBL" id="ORY24860.1"/>
    </source>
</evidence>
<keyword evidence="3" id="KW-0472">Membrane</keyword>
<organism evidence="4 5">
    <name type="scientific">Naematelia encephala</name>
    <dbReference type="NCBI Taxonomy" id="71784"/>
    <lineage>
        <taxon>Eukaryota</taxon>
        <taxon>Fungi</taxon>
        <taxon>Dikarya</taxon>
        <taxon>Basidiomycota</taxon>
        <taxon>Agaricomycotina</taxon>
        <taxon>Tremellomycetes</taxon>
        <taxon>Tremellales</taxon>
        <taxon>Naemateliaceae</taxon>
        <taxon>Naematelia</taxon>
    </lineage>
</organism>
<feature type="compositionally biased region" description="Acidic residues" evidence="2">
    <location>
        <begin position="928"/>
        <end position="940"/>
    </location>
</feature>
<feature type="compositionally biased region" description="Polar residues" evidence="2">
    <location>
        <begin position="65"/>
        <end position="84"/>
    </location>
</feature>
<dbReference type="AlphaFoldDB" id="A0A1Y2ARB8"/>
<evidence type="ECO:0000256" key="1">
    <source>
        <dbReference type="ARBA" id="ARBA00022581"/>
    </source>
</evidence>
<feature type="region of interest" description="Disordered" evidence="2">
    <location>
        <begin position="1055"/>
        <end position="1076"/>
    </location>
</feature>
<feature type="compositionally biased region" description="Pro residues" evidence="2">
    <location>
        <begin position="137"/>
        <end position="148"/>
    </location>
</feature>